<name>L7U3Q3_MYXSD</name>
<feature type="transmembrane region" description="Helical" evidence="2">
    <location>
        <begin position="43"/>
        <end position="62"/>
    </location>
</feature>
<dbReference type="Proteomes" id="UP000011131">
    <property type="component" value="Chromosome"/>
</dbReference>
<feature type="transmembrane region" description="Helical" evidence="2">
    <location>
        <begin position="131"/>
        <end position="151"/>
    </location>
</feature>
<keyword evidence="4" id="KW-1185">Reference proteome</keyword>
<dbReference type="RefSeq" id="WP_015346480.1">
    <property type="nucleotide sequence ID" value="NC_020126.1"/>
</dbReference>
<proteinExistence type="predicted"/>
<feature type="transmembrane region" description="Helical" evidence="2">
    <location>
        <begin position="157"/>
        <end position="182"/>
    </location>
</feature>
<accession>L7U3Q3</accession>
<dbReference type="KEGG" id="msd:MYSTI_00868"/>
<evidence type="ECO:0000256" key="1">
    <source>
        <dbReference type="SAM" id="MobiDB-lite"/>
    </source>
</evidence>
<feature type="compositionally biased region" description="Basic and acidic residues" evidence="1">
    <location>
        <begin position="1"/>
        <end position="13"/>
    </location>
</feature>
<dbReference type="STRING" id="1278073.MYSTI_00868"/>
<sequence length="476" mass="51783">MESEVQVRRESEPGKPALAEPTLPREEAPSFRPWRLSTWPARLGLMSLWAVVLFVAFQPGLLSSDSLYMLWQGRTGNYTDWHSPFSSFLLGKAFVLTGSTWPVLALQLLGLALGPVLLLGRVSGRRGWSALGLLVVYCLLPSVWAVGVALWKDVLNAVALLGAVVLLTRGRPGWAFVCLLAATLTRHNAISASALLVPMVVARVPALMRSRGRSVLATGMLLGVLASAPGLVERASGATKMWVGGALLVFDVVGVYAHEPSAMEGSPLVERWRWDAARVRAMYEPRSVSPILWGDTARGAISPAQVLESKEVLTREWLRVVRAHPGAYLRHRWAAYLANLGLASSTDGYYRDIGTYHREIDTNDLGLTLRKHTALHRRLAALREAWPDVVARGAPWLVVALGLTAVGWRRRARDGGLMFCVAASGASYALAYLPVCVSAEFRFYYWTAISAFAASALWLAGPVSPRGRSEAVSPNG</sequence>
<dbReference type="AlphaFoldDB" id="L7U3Q3"/>
<dbReference type="EMBL" id="CP004025">
    <property type="protein sequence ID" value="AGC42217.1"/>
    <property type="molecule type" value="Genomic_DNA"/>
</dbReference>
<reference evidence="3 4" key="1">
    <citation type="journal article" date="2013" name="Genome Announc.">
        <title>Complete genome sequence of Myxococcus stipitatus strain DSM 14675, a fruiting myxobacterium.</title>
        <authorList>
            <person name="Huntley S."/>
            <person name="Kneip S."/>
            <person name="Treuner-Lange A."/>
            <person name="Sogaard-Andersen L."/>
        </authorList>
    </citation>
    <scope>NUCLEOTIDE SEQUENCE [LARGE SCALE GENOMIC DNA]</scope>
    <source>
        <strain evidence="4">DSM 14675 / JCM 12634 / Mx s8</strain>
    </source>
</reference>
<evidence type="ECO:0000256" key="2">
    <source>
        <dbReference type="SAM" id="Phobius"/>
    </source>
</evidence>
<evidence type="ECO:0008006" key="5">
    <source>
        <dbReference type="Google" id="ProtNLM"/>
    </source>
</evidence>
<feature type="transmembrane region" description="Helical" evidence="2">
    <location>
        <begin position="441"/>
        <end position="460"/>
    </location>
</feature>
<keyword evidence="2" id="KW-1133">Transmembrane helix</keyword>
<feature type="transmembrane region" description="Helical" evidence="2">
    <location>
        <begin position="93"/>
        <end position="119"/>
    </location>
</feature>
<keyword evidence="2" id="KW-0472">Membrane</keyword>
<evidence type="ECO:0000313" key="3">
    <source>
        <dbReference type="EMBL" id="AGC42217.1"/>
    </source>
</evidence>
<keyword evidence="2" id="KW-0812">Transmembrane</keyword>
<dbReference type="PATRIC" id="fig|1278073.3.peg.906"/>
<dbReference type="HOGENOM" id="CLU_037111_0_0_7"/>
<feature type="region of interest" description="Disordered" evidence="1">
    <location>
        <begin position="1"/>
        <end position="24"/>
    </location>
</feature>
<dbReference type="OrthoDB" id="5380586at2"/>
<feature type="transmembrane region" description="Helical" evidence="2">
    <location>
        <begin position="415"/>
        <end position="435"/>
    </location>
</feature>
<dbReference type="eggNOG" id="ENOG50322BP">
    <property type="taxonomic scope" value="Bacteria"/>
</dbReference>
<organism evidence="3 4">
    <name type="scientific">Myxococcus stipitatus (strain DSM 14675 / JCM 12634 / Mx s8)</name>
    <dbReference type="NCBI Taxonomy" id="1278073"/>
    <lineage>
        <taxon>Bacteria</taxon>
        <taxon>Pseudomonadati</taxon>
        <taxon>Myxococcota</taxon>
        <taxon>Myxococcia</taxon>
        <taxon>Myxococcales</taxon>
        <taxon>Cystobacterineae</taxon>
        <taxon>Myxococcaceae</taxon>
        <taxon>Myxococcus</taxon>
    </lineage>
</organism>
<protein>
    <recommendedName>
        <fullName evidence="5">Glycosyltransferase RgtA/B/C/D-like domain-containing protein</fullName>
    </recommendedName>
</protein>
<evidence type="ECO:0000313" key="4">
    <source>
        <dbReference type="Proteomes" id="UP000011131"/>
    </source>
</evidence>
<gene>
    <name evidence="3" type="ordered locus">MYSTI_00868</name>
</gene>